<evidence type="ECO:0000313" key="1">
    <source>
        <dbReference type="EMBL" id="KKL97204.1"/>
    </source>
</evidence>
<sequence length="235" mass="27360">MPSLTCVMPTTNSRRWCIPWAIEYFLRQDFDDASLLIVGDGAERISDLVPDHPRVQYEHIADARLPLGEKYNCCVDLAQTPWVALWSDDDWQASWRLSYTFGRVAMTPGVEIASTNKLLFYNLLSRKMWRYSCPSRSRDLIGGALVFHKDYWKRHPFEPHRRRGSDTRFTQAMSADEYRRVALVLEDSLFYVAMDHLTNTGRDHNYDDERWSEVGLRLADVVGASDAQRYDLRLS</sequence>
<organism evidence="1">
    <name type="scientific">marine sediment metagenome</name>
    <dbReference type="NCBI Taxonomy" id="412755"/>
    <lineage>
        <taxon>unclassified sequences</taxon>
        <taxon>metagenomes</taxon>
        <taxon>ecological metagenomes</taxon>
    </lineage>
</organism>
<evidence type="ECO:0008006" key="2">
    <source>
        <dbReference type="Google" id="ProtNLM"/>
    </source>
</evidence>
<dbReference type="SUPFAM" id="SSF53448">
    <property type="entry name" value="Nucleotide-diphospho-sugar transferases"/>
    <property type="match status" value="1"/>
</dbReference>
<accession>A0A0F9GEE1</accession>
<dbReference type="AlphaFoldDB" id="A0A0F9GEE1"/>
<dbReference type="Gene3D" id="3.90.550.10">
    <property type="entry name" value="Spore Coat Polysaccharide Biosynthesis Protein SpsA, Chain A"/>
    <property type="match status" value="1"/>
</dbReference>
<dbReference type="EMBL" id="LAZR01018224">
    <property type="protein sequence ID" value="KKL97204.1"/>
    <property type="molecule type" value="Genomic_DNA"/>
</dbReference>
<proteinExistence type="predicted"/>
<gene>
    <name evidence="1" type="ORF">LCGC14_1836830</name>
</gene>
<reference evidence="1" key="1">
    <citation type="journal article" date="2015" name="Nature">
        <title>Complex archaea that bridge the gap between prokaryotes and eukaryotes.</title>
        <authorList>
            <person name="Spang A."/>
            <person name="Saw J.H."/>
            <person name="Jorgensen S.L."/>
            <person name="Zaremba-Niedzwiedzka K."/>
            <person name="Martijn J."/>
            <person name="Lind A.E."/>
            <person name="van Eijk R."/>
            <person name="Schleper C."/>
            <person name="Guy L."/>
            <person name="Ettema T.J."/>
        </authorList>
    </citation>
    <scope>NUCLEOTIDE SEQUENCE</scope>
</reference>
<dbReference type="CDD" id="cd00761">
    <property type="entry name" value="Glyco_tranf_GTA_type"/>
    <property type="match status" value="1"/>
</dbReference>
<comment type="caution">
    <text evidence="1">The sequence shown here is derived from an EMBL/GenBank/DDBJ whole genome shotgun (WGS) entry which is preliminary data.</text>
</comment>
<dbReference type="InterPro" id="IPR029044">
    <property type="entry name" value="Nucleotide-diphossugar_trans"/>
</dbReference>
<protein>
    <recommendedName>
        <fullName evidence="2">Glycosyltransferase 2-like domain-containing protein</fullName>
    </recommendedName>
</protein>
<name>A0A0F9GEE1_9ZZZZ</name>